<reference evidence="1 2" key="1">
    <citation type="submission" date="2018-04" db="EMBL/GenBank/DDBJ databases">
        <title>Draft genome sequence of Pseudomonas syringae pv. actinidiae biovar 3 strains isolated from kiwifruit in Kagawa prefecture.</title>
        <authorList>
            <person name="Tabuchi M."/>
            <person name="Saito M."/>
            <person name="Fujiwara S."/>
            <person name="Sasa N."/>
            <person name="Akimitsu K."/>
            <person name="Gomi K."/>
            <person name="Konishi-Sugita S."/>
            <person name="Hamano K."/>
            <person name="Kataoka I."/>
        </authorList>
    </citation>
    <scope>NUCLEOTIDE SEQUENCE [LARGE SCALE GENOMIC DNA]</scope>
    <source>
        <strain evidence="1 2">MAFF212211</strain>
    </source>
</reference>
<gene>
    <name evidence="1" type="ORF">KPSA3_07249</name>
</gene>
<accession>A0AAN4QC35</accession>
<protein>
    <submittedName>
        <fullName evidence="1">Uncharacterized protein</fullName>
    </submittedName>
</protein>
<evidence type="ECO:0000313" key="1">
    <source>
        <dbReference type="EMBL" id="GBH21207.1"/>
    </source>
</evidence>
<dbReference type="Proteomes" id="UP000248291">
    <property type="component" value="Unassembled WGS sequence"/>
</dbReference>
<sequence length="52" mass="5879">MKENFEFNSTSCSINDLNPGCVELWTLGQQVAVRRLCVKTPRSTDRLRGLGH</sequence>
<comment type="caution">
    <text evidence="1">The sequence shown here is derived from an EMBL/GenBank/DDBJ whole genome shotgun (WGS) entry which is preliminary data.</text>
</comment>
<name>A0AAN4QC35_PSESF</name>
<evidence type="ECO:0000313" key="2">
    <source>
        <dbReference type="Proteomes" id="UP000248291"/>
    </source>
</evidence>
<proteinExistence type="predicted"/>
<dbReference type="EMBL" id="BGKA01000283">
    <property type="protein sequence ID" value="GBH21207.1"/>
    <property type="molecule type" value="Genomic_DNA"/>
</dbReference>
<dbReference type="AlphaFoldDB" id="A0AAN4QC35"/>
<organism evidence="1 2">
    <name type="scientific">Pseudomonas syringae pv. actinidiae</name>
    <dbReference type="NCBI Taxonomy" id="103796"/>
    <lineage>
        <taxon>Bacteria</taxon>
        <taxon>Pseudomonadati</taxon>
        <taxon>Pseudomonadota</taxon>
        <taxon>Gammaproteobacteria</taxon>
        <taxon>Pseudomonadales</taxon>
        <taxon>Pseudomonadaceae</taxon>
        <taxon>Pseudomonas</taxon>
        <taxon>Pseudomonas syringae</taxon>
    </lineage>
</organism>